<dbReference type="EMBL" id="UNSC01000007">
    <property type="protein sequence ID" value="SZD74053.1"/>
    <property type="molecule type" value="Genomic_DNA"/>
</dbReference>
<evidence type="ECO:0000313" key="8">
    <source>
        <dbReference type="EMBL" id="SZD74053.1"/>
    </source>
</evidence>
<dbReference type="PANTHER" id="PTHR30636">
    <property type="entry name" value="UPF0701 PROTEIN YICC"/>
    <property type="match status" value="1"/>
</dbReference>
<evidence type="ECO:0000259" key="6">
    <source>
        <dbReference type="Pfam" id="PF03755"/>
    </source>
</evidence>
<keyword evidence="2" id="KW-0540">Nuclease</keyword>
<comment type="similarity">
    <text evidence="5">Belongs to the YicC/YloC family.</text>
</comment>
<evidence type="ECO:0000256" key="1">
    <source>
        <dbReference type="ARBA" id="ARBA00001968"/>
    </source>
</evidence>
<accession>A0A383U520</accession>
<feature type="domain" description="Endoribonuclease YicC-like N-terminal" evidence="6">
    <location>
        <begin position="2"/>
        <end position="152"/>
    </location>
</feature>
<dbReference type="RefSeq" id="WP_119058414.1">
    <property type="nucleotide sequence ID" value="NZ_UNSC01000007.1"/>
</dbReference>
<protein>
    <submittedName>
        <fullName evidence="8">YicC-like family, N-terminal region</fullName>
    </submittedName>
</protein>
<dbReference type="AlphaFoldDB" id="A0A383U520"/>
<dbReference type="Pfam" id="PF03755">
    <property type="entry name" value="YicC-like_N"/>
    <property type="match status" value="1"/>
</dbReference>
<dbReference type="InterPro" id="IPR013527">
    <property type="entry name" value="YicC-like_N"/>
</dbReference>
<dbReference type="NCBIfam" id="TIGR00255">
    <property type="entry name" value="YicC/YloC family endoribonuclease"/>
    <property type="match status" value="1"/>
</dbReference>
<dbReference type="GO" id="GO:0004521">
    <property type="term" value="F:RNA endonuclease activity"/>
    <property type="evidence" value="ECO:0007669"/>
    <property type="project" value="InterPro"/>
</dbReference>
<dbReference type="GO" id="GO:0016787">
    <property type="term" value="F:hydrolase activity"/>
    <property type="evidence" value="ECO:0007669"/>
    <property type="project" value="UniProtKB-KW"/>
</dbReference>
<evidence type="ECO:0000256" key="5">
    <source>
        <dbReference type="ARBA" id="ARBA00035648"/>
    </source>
</evidence>
<comment type="cofactor">
    <cofactor evidence="1">
        <name>a divalent metal cation</name>
        <dbReference type="ChEBI" id="CHEBI:60240"/>
    </cofactor>
</comment>
<dbReference type="Proteomes" id="UP000262142">
    <property type="component" value="Unassembled WGS sequence"/>
</dbReference>
<evidence type="ECO:0000256" key="3">
    <source>
        <dbReference type="ARBA" id="ARBA00022759"/>
    </source>
</evidence>
<name>A0A383U520_9FLAO</name>
<sequence length="285" mass="32998">MILSMTGYGQAEAILQNKKYSIDIKTLNSKNLDLNIRLSAELRSFEPEIRQAVADKLKRGKIDVFINNSIVNTLSATEINENLILAFVQKFKAMMPEIDENTAFQQAMRMPDVITSPNIEFSEVEIQKFFKALENALENVISFREKEGLELQKDFKIRIEKIQKLNQKTEEFEGERIQGIRERMTAAIEKVEGADHSRLEQELIYYLEKLDVTEEKVRLANHCNYFLETLNLPESNGKKLNFILQEIGREINTLGSKSNHAEMQKIVVEMKDELEKIKEQILNIL</sequence>
<evidence type="ECO:0000259" key="7">
    <source>
        <dbReference type="Pfam" id="PF08340"/>
    </source>
</evidence>
<proteinExistence type="inferred from homology"/>
<evidence type="ECO:0000256" key="4">
    <source>
        <dbReference type="ARBA" id="ARBA00022801"/>
    </source>
</evidence>
<keyword evidence="3" id="KW-0255">Endonuclease</keyword>
<dbReference type="Pfam" id="PF08340">
    <property type="entry name" value="YicC-like_C"/>
    <property type="match status" value="1"/>
</dbReference>
<gene>
    <name evidence="8" type="primary">yicC</name>
    <name evidence="8" type="ORF">SAMEA104719789_01510</name>
</gene>
<reference evidence="8 9" key="1">
    <citation type="submission" date="2018-09" db="EMBL/GenBank/DDBJ databases">
        <authorList>
            <consortium name="Pathogen Informatics"/>
        </authorList>
    </citation>
    <scope>NUCLEOTIDE SEQUENCE [LARGE SCALE GENOMIC DNA]</scope>
    <source>
        <strain evidence="8 9">OH-22767</strain>
    </source>
</reference>
<dbReference type="InterPro" id="IPR013551">
    <property type="entry name" value="YicC-like_C"/>
</dbReference>
<dbReference type="InterPro" id="IPR005229">
    <property type="entry name" value="YicC/YloC-like"/>
</dbReference>
<dbReference type="OrthoDB" id="9771229at2"/>
<organism evidence="8 9">
    <name type="scientific">Candidatus Ornithobacterium hominis</name>
    <dbReference type="NCBI Taxonomy" id="2497989"/>
    <lineage>
        <taxon>Bacteria</taxon>
        <taxon>Pseudomonadati</taxon>
        <taxon>Bacteroidota</taxon>
        <taxon>Flavobacteriia</taxon>
        <taxon>Flavobacteriales</taxon>
        <taxon>Weeksellaceae</taxon>
        <taxon>Ornithobacterium</taxon>
    </lineage>
</organism>
<evidence type="ECO:0000313" key="9">
    <source>
        <dbReference type="Proteomes" id="UP000262142"/>
    </source>
</evidence>
<feature type="domain" description="Endoribonuclease YicC-like C-terminal" evidence="7">
    <location>
        <begin position="173"/>
        <end position="284"/>
    </location>
</feature>
<evidence type="ECO:0000256" key="2">
    <source>
        <dbReference type="ARBA" id="ARBA00022722"/>
    </source>
</evidence>
<dbReference type="PANTHER" id="PTHR30636:SF3">
    <property type="entry name" value="UPF0701 PROTEIN YICC"/>
    <property type="match status" value="1"/>
</dbReference>
<keyword evidence="9" id="KW-1185">Reference proteome</keyword>
<keyword evidence="4" id="KW-0378">Hydrolase</keyword>